<accession>A0A2A2H4J0</accession>
<reference evidence="1 2" key="1">
    <citation type="journal article" date="2017" name="BMC Genomics">
        <title>Genomic analysis of methanogenic archaea reveals a shift towards energy conservation.</title>
        <authorList>
            <person name="Gilmore S.P."/>
            <person name="Henske J.K."/>
            <person name="Sexton J.A."/>
            <person name="Solomon K.V."/>
            <person name="Seppala S."/>
            <person name="Yoo J.I."/>
            <person name="Huyett L.M."/>
            <person name="Pressman A."/>
            <person name="Cogan J.Z."/>
            <person name="Kivenson V."/>
            <person name="Peng X."/>
            <person name="Tan Y."/>
            <person name="Valentine D.L."/>
            <person name="O'Malley M.A."/>
        </authorList>
    </citation>
    <scope>NUCLEOTIDE SEQUENCE [LARGE SCALE GENOMIC DNA]</scope>
    <source>
        <strain evidence="1 2">M.o.H.</strain>
    </source>
</reference>
<keyword evidence="2" id="KW-1185">Reference proteome</keyword>
<dbReference type="Gene3D" id="3.40.50.2000">
    <property type="entry name" value="Glycogen Phosphorylase B"/>
    <property type="match status" value="1"/>
</dbReference>
<name>A0A2A2H4J0_METBR</name>
<gene>
    <name evidence="1" type="ORF">ASJ80_05355</name>
</gene>
<dbReference type="AlphaFoldDB" id="A0A2A2H4J0"/>
<sequence>MKKILYIMHLDWRWIRQRPHFIAEGLSDSYDLTVIHFCSKQYLFRKSDFSTTNKKNFKLLPAFRLPLYQNKIIYSLNKIYMKIYFKLLIEKYDPDFIWITFPQLYDYIPSNIHCKIIYDCMDEAIGFDFQENFKSKVLELEKKLVNDAFIVFTSSNYLFKNLDKNYNCKNKLVLVRNAFEGKIIDNQVNLYKIKETFKIGYIGTISKWIDFEKIKITLDTIKNIEYHFIGPCELENIELKQHNNIKFYGSVPYNELYDYVKDFDCLIVPFKVDNKIKSADPGKIYGYINYNKPIISVYYKELEYFSPFVCFYSNTTELIDLLKKMIKNGSPKKYSNSERIKFLTVNSWDVRLYKIINYLNKL</sequence>
<comment type="caution">
    <text evidence="1">The sequence shown here is derived from an EMBL/GenBank/DDBJ whole genome shotgun (WGS) entry which is preliminary data.</text>
</comment>
<dbReference type="Proteomes" id="UP000217784">
    <property type="component" value="Unassembled WGS sequence"/>
</dbReference>
<dbReference type="RefSeq" id="WP_069585334.1">
    <property type="nucleotide sequence ID" value="NZ_LMVM01000023.1"/>
</dbReference>
<protein>
    <recommendedName>
        <fullName evidence="3">Glycosyltransferase</fullName>
    </recommendedName>
</protein>
<dbReference type="OrthoDB" id="132546at2157"/>
<evidence type="ECO:0000313" key="2">
    <source>
        <dbReference type="Proteomes" id="UP000217784"/>
    </source>
</evidence>
<evidence type="ECO:0000313" key="1">
    <source>
        <dbReference type="EMBL" id="PAV04277.1"/>
    </source>
</evidence>
<evidence type="ECO:0008006" key="3">
    <source>
        <dbReference type="Google" id="ProtNLM"/>
    </source>
</evidence>
<organism evidence="1 2">
    <name type="scientific">Methanobacterium bryantii</name>
    <dbReference type="NCBI Taxonomy" id="2161"/>
    <lineage>
        <taxon>Archaea</taxon>
        <taxon>Methanobacteriati</taxon>
        <taxon>Methanobacteriota</taxon>
        <taxon>Methanomada group</taxon>
        <taxon>Methanobacteria</taxon>
        <taxon>Methanobacteriales</taxon>
        <taxon>Methanobacteriaceae</taxon>
        <taxon>Methanobacterium</taxon>
    </lineage>
</organism>
<proteinExistence type="predicted"/>
<dbReference type="EMBL" id="LMVM01000023">
    <property type="protein sequence ID" value="PAV04277.1"/>
    <property type="molecule type" value="Genomic_DNA"/>
</dbReference>
<dbReference type="SUPFAM" id="SSF53756">
    <property type="entry name" value="UDP-Glycosyltransferase/glycogen phosphorylase"/>
    <property type="match status" value="1"/>
</dbReference>